<dbReference type="Gene3D" id="1.25.40.990">
    <property type="match status" value="1"/>
</dbReference>
<dbReference type="GO" id="GO:0005634">
    <property type="term" value="C:nucleus"/>
    <property type="evidence" value="ECO:0007669"/>
    <property type="project" value="TreeGrafter"/>
</dbReference>
<evidence type="ECO:0000259" key="2">
    <source>
        <dbReference type="Pfam" id="PF03399"/>
    </source>
</evidence>
<dbReference type="PANTHER" id="PTHR12436">
    <property type="entry name" value="80 KDA MCM3-ASSOCIATED PROTEIN"/>
    <property type="match status" value="1"/>
</dbReference>
<organism evidence="3 4">
    <name type="scientific">Fragilariopsis cylindrus CCMP1102</name>
    <dbReference type="NCBI Taxonomy" id="635003"/>
    <lineage>
        <taxon>Eukaryota</taxon>
        <taxon>Sar</taxon>
        <taxon>Stramenopiles</taxon>
        <taxon>Ochrophyta</taxon>
        <taxon>Bacillariophyta</taxon>
        <taxon>Bacillariophyceae</taxon>
        <taxon>Bacillariophycidae</taxon>
        <taxon>Bacillariales</taxon>
        <taxon>Bacillariaceae</taxon>
        <taxon>Fragilariopsis</taxon>
    </lineage>
</organism>
<proteinExistence type="predicted"/>
<feature type="region of interest" description="Disordered" evidence="1">
    <location>
        <begin position="1"/>
        <end position="67"/>
    </location>
</feature>
<protein>
    <submittedName>
        <fullName evidence="3">SAC3_GANP-domain-containing protein</fullName>
    </submittedName>
</protein>
<dbReference type="KEGG" id="fcy:FRACYDRAFT_269317"/>
<evidence type="ECO:0000313" key="3">
    <source>
        <dbReference type="EMBL" id="OEU15325.1"/>
    </source>
</evidence>
<accession>A0A1E7FB97</accession>
<dbReference type="InParanoid" id="A0A1E7FB97"/>
<feature type="compositionally biased region" description="Basic and acidic residues" evidence="1">
    <location>
        <begin position="56"/>
        <end position="65"/>
    </location>
</feature>
<sequence length="445" mass="50654">MSLESIYGPSSKKKNRKKNTIPTDIHDSGLDVSRQTLSKRANRFSSSSSGGIHNTSNDDNHDKYMGKRTIGGSNVTLDEGDYEKMTVKGTSTICEKEYLRLTQKPRPELVRPLNILQQHLCNLQHEYYGVSYSSNESSCSSNVKNDDDKDNVDGSKILLEKMRTPQDKWNTLDRPKSSKHRPRHDYLWFCSQLKAIRQDCTVQRIQDDFAVEVYETHARIALQEGDLNEYNQCQTQLKQLYNNSPSTGSSESVNIVEDDAVDNKKGSSFVWKHQEEFIAYRLLYYVYLSTNEKYSGGSSDMFHIIQSLTSAQRSHPAIHHALKVREAIACSDYCWFFRFAHKKSPNLGLFLIDLLVPSMRLRGLRRIAKAYRPSVGFSYCLQQLGFCEGNGDDDDSNIDECETRDSIEVGKSWLVSFGAVIDGSIFVTKDSEIRVPVTKKKNSLI</sequence>
<evidence type="ECO:0000313" key="4">
    <source>
        <dbReference type="Proteomes" id="UP000095751"/>
    </source>
</evidence>
<evidence type="ECO:0000256" key="1">
    <source>
        <dbReference type="SAM" id="MobiDB-lite"/>
    </source>
</evidence>
<dbReference type="OrthoDB" id="199574at2759"/>
<keyword evidence="4" id="KW-1185">Reference proteome</keyword>
<dbReference type="PANTHER" id="PTHR12436:SF4">
    <property type="entry name" value="LEUKOCYTE RECEPTOR CLUSTER MEMBER 8"/>
    <property type="match status" value="1"/>
</dbReference>
<dbReference type="EMBL" id="KV784359">
    <property type="protein sequence ID" value="OEU15325.1"/>
    <property type="molecule type" value="Genomic_DNA"/>
</dbReference>
<name>A0A1E7FB97_9STRA</name>
<reference evidence="3 4" key="1">
    <citation type="submission" date="2016-09" db="EMBL/GenBank/DDBJ databases">
        <title>Extensive genetic diversity and differential bi-allelic expression allows diatom success in the polar Southern Ocean.</title>
        <authorList>
            <consortium name="DOE Joint Genome Institute"/>
            <person name="Mock T."/>
            <person name="Otillar R.P."/>
            <person name="Strauss J."/>
            <person name="Dupont C."/>
            <person name="Frickenhaus S."/>
            <person name="Maumus F."/>
            <person name="Mcmullan M."/>
            <person name="Sanges R."/>
            <person name="Schmutz J."/>
            <person name="Toseland A."/>
            <person name="Valas R."/>
            <person name="Veluchamy A."/>
            <person name="Ward B.J."/>
            <person name="Allen A."/>
            <person name="Barry K."/>
            <person name="Falciatore A."/>
            <person name="Ferrante M."/>
            <person name="Fortunato A.E."/>
            <person name="Gloeckner G."/>
            <person name="Gruber A."/>
            <person name="Hipkin R."/>
            <person name="Janech M."/>
            <person name="Kroth P."/>
            <person name="Leese F."/>
            <person name="Lindquist E."/>
            <person name="Lyon B.R."/>
            <person name="Martin J."/>
            <person name="Mayer C."/>
            <person name="Parker M."/>
            <person name="Quesneville H."/>
            <person name="Raymond J."/>
            <person name="Uhlig C."/>
            <person name="Valentin K.U."/>
            <person name="Worden A.Z."/>
            <person name="Armbrust E.V."/>
            <person name="Bowler C."/>
            <person name="Green B."/>
            <person name="Moulton V."/>
            <person name="Van Oosterhout C."/>
            <person name="Grigoriev I."/>
        </authorList>
    </citation>
    <scope>NUCLEOTIDE SEQUENCE [LARGE SCALE GENOMIC DNA]</scope>
    <source>
        <strain evidence="3 4">CCMP1102</strain>
    </source>
</reference>
<feature type="domain" description="SAC3/GANP/THP3 conserved" evidence="2">
    <location>
        <begin position="182"/>
        <end position="374"/>
    </location>
</feature>
<dbReference type="InterPro" id="IPR045107">
    <property type="entry name" value="SAC3/GANP/THP3"/>
</dbReference>
<dbReference type="Pfam" id="PF03399">
    <property type="entry name" value="SAC3_GANP"/>
    <property type="match status" value="1"/>
</dbReference>
<dbReference type="AlphaFoldDB" id="A0A1E7FB97"/>
<gene>
    <name evidence="3" type="ORF">FRACYDRAFT_269317</name>
</gene>
<dbReference type="Proteomes" id="UP000095751">
    <property type="component" value="Unassembled WGS sequence"/>
</dbReference>
<dbReference type="InterPro" id="IPR005062">
    <property type="entry name" value="SAC3/GANP/THP3_conserved"/>
</dbReference>